<protein>
    <submittedName>
        <fullName evidence="1">27568_t:CDS:1</fullName>
    </submittedName>
</protein>
<evidence type="ECO:0000313" key="1">
    <source>
        <dbReference type="EMBL" id="CAG8794034.1"/>
    </source>
</evidence>
<evidence type="ECO:0000313" key="2">
    <source>
        <dbReference type="Proteomes" id="UP000789920"/>
    </source>
</evidence>
<dbReference type="Proteomes" id="UP000789920">
    <property type="component" value="Unassembled WGS sequence"/>
</dbReference>
<name>A0ACA9RJ49_9GLOM</name>
<gene>
    <name evidence="1" type="ORF">RPERSI_LOCUS19678</name>
</gene>
<keyword evidence="2" id="KW-1185">Reference proteome</keyword>
<organism evidence="1 2">
    <name type="scientific">Racocetra persica</name>
    <dbReference type="NCBI Taxonomy" id="160502"/>
    <lineage>
        <taxon>Eukaryota</taxon>
        <taxon>Fungi</taxon>
        <taxon>Fungi incertae sedis</taxon>
        <taxon>Mucoromycota</taxon>
        <taxon>Glomeromycotina</taxon>
        <taxon>Glomeromycetes</taxon>
        <taxon>Diversisporales</taxon>
        <taxon>Gigasporaceae</taxon>
        <taxon>Racocetra</taxon>
    </lineage>
</organism>
<comment type="caution">
    <text evidence="1">The sequence shown here is derived from an EMBL/GenBank/DDBJ whole genome shotgun (WGS) entry which is preliminary data.</text>
</comment>
<accession>A0ACA9RJ49</accession>
<proteinExistence type="predicted"/>
<feature type="non-terminal residue" evidence="1">
    <location>
        <position position="157"/>
    </location>
</feature>
<dbReference type="EMBL" id="CAJVQC010054308">
    <property type="protein sequence ID" value="CAG8794034.1"/>
    <property type="molecule type" value="Genomic_DNA"/>
</dbReference>
<reference evidence="1" key="1">
    <citation type="submission" date="2021-06" db="EMBL/GenBank/DDBJ databases">
        <authorList>
            <person name="Kallberg Y."/>
            <person name="Tangrot J."/>
            <person name="Rosling A."/>
        </authorList>
    </citation>
    <scope>NUCLEOTIDE SEQUENCE</scope>
    <source>
        <strain evidence="1">MA461A</strain>
    </source>
</reference>
<sequence length="157" mass="18422">MSTLITEFEDILNAEVYIDLDKLRELSRHGVPMKVRGAKYDEYNNIEKEKADIIKRVRGEVGRYQNKIKNACGTLNQQDAIIFENVIGAYMNRNRDVDYQPTFIYLCGPFVYCIKNEPDVYYCFTRLMAILDEYNSTYNINERVANFMTLFRAVIPD</sequence>